<dbReference type="OrthoDB" id="10017536at2759"/>
<gene>
    <name evidence="1" type="ORF">NGRA_3583</name>
</gene>
<evidence type="ECO:0000313" key="2">
    <source>
        <dbReference type="Proteomes" id="UP000740883"/>
    </source>
</evidence>
<dbReference type="AlphaFoldDB" id="A0A9P6KX14"/>
<accession>A0A9P6KX14</accession>
<reference evidence="1 2" key="1">
    <citation type="journal article" date="2020" name="Genome Biol. Evol.">
        <title>Comparative genomics of strictly vertically transmitted, feminizing microsporidia endosymbionts of amphipod crustaceans.</title>
        <authorList>
            <person name="Cormier A."/>
            <person name="Chebbi M.A."/>
            <person name="Giraud I."/>
            <person name="Wattier R."/>
            <person name="Teixeira M."/>
            <person name="Gilbert C."/>
            <person name="Rigaud T."/>
            <person name="Cordaux R."/>
        </authorList>
    </citation>
    <scope>NUCLEOTIDE SEQUENCE [LARGE SCALE GENOMIC DNA]</scope>
    <source>
        <strain evidence="1 2">Ou3-Ou53</strain>
    </source>
</reference>
<protein>
    <submittedName>
        <fullName evidence="1">Uncharacterized protein</fullName>
    </submittedName>
</protein>
<organism evidence="1 2">
    <name type="scientific">Nosema granulosis</name>
    <dbReference type="NCBI Taxonomy" id="83296"/>
    <lineage>
        <taxon>Eukaryota</taxon>
        <taxon>Fungi</taxon>
        <taxon>Fungi incertae sedis</taxon>
        <taxon>Microsporidia</taxon>
        <taxon>Nosematidae</taxon>
        <taxon>Nosema</taxon>
    </lineage>
</organism>
<dbReference type="EMBL" id="SBJO01001548">
    <property type="protein sequence ID" value="KAF9744009.1"/>
    <property type="molecule type" value="Genomic_DNA"/>
</dbReference>
<sequence length="205" mass="23834">RRIQKCALSLEYMQKKKLYEGISLLRSIVFVPIEKIEEEFCKVKAFLLALPTKNMSGLKDLISYFERSYILNEYLSRKVNVVERIKHGLPLTTNYAESFNRTLNSKFDSTNPNLFKFLKVIRSLQHDTEKEILSIAMSPSCHNGCDSDYNIKKENLLNIIERYNEYHGLWFLKAIFAVNASFVDDTEVENTEQQDDGELDGESLE</sequence>
<proteinExistence type="predicted"/>
<comment type="caution">
    <text evidence="1">The sequence shown here is derived from an EMBL/GenBank/DDBJ whole genome shotgun (WGS) entry which is preliminary data.</text>
</comment>
<dbReference type="Proteomes" id="UP000740883">
    <property type="component" value="Unassembled WGS sequence"/>
</dbReference>
<evidence type="ECO:0000313" key="1">
    <source>
        <dbReference type="EMBL" id="KAF9744009.1"/>
    </source>
</evidence>
<name>A0A9P6KX14_9MICR</name>
<feature type="non-terminal residue" evidence="1">
    <location>
        <position position="1"/>
    </location>
</feature>
<feature type="non-terminal residue" evidence="1">
    <location>
        <position position="205"/>
    </location>
</feature>
<keyword evidence="2" id="KW-1185">Reference proteome</keyword>